<evidence type="ECO:0000313" key="2">
    <source>
        <dbReference type="Proteomes" id="UP001055811"/>
    </source>
</evidence>
<evidence type="ECO:0000313" key="1">
    <source>
        <dbReference type="EMBL" id="KAI3709364.1"/>
    </source>
</evidence>
<reference evidence="2" key="1">
    <citation type="journal article" date="2022" name="Mol. Ecol. Resour.">
        <title>The genomes of chicory, endive, great burdock and yacon provide insights into Asteraceae palaeo-polyploidization history and plant inulin production.</title>
        <authorList>
            <person name="Fan W."/>
            <person name="Wang S."/>
            <person name="Wang H."/>
            <person name="Wang A."/>
            <person name="Jiang F."/>
            <person name="Liu H."/>
            <person name="Zhao H."/>
            <person name="Xu D."/>
            <person name="Zhang Y."/>
        </authorList>
    </citation>
    <scope>NUCLEOTIDE SEQUENCE [LARGE SCALE GENOMIC DNA]</scope>
    <source>
        <strain evidence="2">cv. Punajuju</strain>
    </source>
</reference>
<protein>
    <submittedName>
        <fullName evidence="1">Uncharacterized protein</fullName>
    </submittedName>
</protein>
<dbReference type="Proteomes" id="UP001055811">
    <property type="component" value="Linkage Group LG07"/>
</dbReference>
<sequence>MASEPPLLITSPSSLEDVARWVDHIPRTLQGQLICGTTLPLCIFKLPESRISEKPECYIPQYTGLGPIYHFQRNLYEREQLKLITAQEVLKPYNITSEYETIVHDILVPLVTVARSCYDVNFDIGNKTLAWVYAIDALVLIDLIMTVTEGKPSESLEDIMKLENQIPLVVLMELLKALNKNLTGDVESSFLQDLLLKFCEARSPLKFSIPKSQKDLDIGNRFHLLDCMYHLKVFHAKPPPSPLLRTDYSVDMPPEEEESSGILSVLDAFLQPFKDALNLPWDKLNDLIKIMLGGTPIKLEIVIPSVSHMVNLAKIEFSTTPGGIRDIEFDEENLTFSLPVLEMKSDSEVILRNLVVYEEFMFKNGNVNTLDVTEYVDFMCGIVDSEEDVKILREKNIIIGDMDDKEITTILNGITKSSGKVEGMKSKLMMTVDKVNNYYGNVPRVKVHYTLKNVFNASWKIALVVLAIFGLVIMILLGVREIDALKDLFTVSNVPMVFPYAPAINELLDS</sequence>
<dbReference type="EMBL" id="CM042015">
    <property type="protein sequence ID" value="KAI3709364.1"/>
    <property type="molecule type" value="Genomic_DNA"/>
</dbReference>
<reference evidence="1 2" key="2">
    <citation type="journal article" date="2022" name="Mol. Ecol. Resour.">
        <title>The genomes of chicory, endive, great burdock and yacon provide insights into Asteraceae paleo-polyploidization history and plant inulin production.</title>
        <authorList>
            <person name="Fan W."/>
            <person name="Wang S."/>
            <person name="Wang H."/>
            <person name="Wang A."/>
            <person name="Jiang F."/>
            <person name="Liu H."/>
            <person name="Zhao H."/>
            <person name="Xu D."/>
            <person name="Zhang Y."/>
        </authorList>
    </citation>
    <scope>NUCLEOTIDE SEQUENCE [LARGE SCALE GENOMIC DNA]</scope>
    <source>
        <strain evidence="2">cv. Punajuju</strain>
        <tissue evidence="1">Leaves</tissue>
    </source>
</reference>
<keyword evidence="2" id="KW-1185">Reference proteome</keyword>
<organism evidence="1 2">
    <name type="scientific">Cichorium intybus</name>
    <name type="common">Chicory</name>
    <dbReference type="NCBI Taxonomy" id="13427"/>
    <lineage>
        <taxon>Eukaryota</taxon>
        <taxon>Viridiplantae</taxon>
        <taxon>Streptophyta</taxon>
        <taxon>Embryophyta</taxon>
        <taxon>Tracheophyta</taxon>
        <taxon>Spermatophyta</taxon>
        <taxon>Magnoliopsida</taxon>
        <taxon>eudicotyledons</taxon>
        <taxon>Gunneridae</taxon>
        <taxon>Pentapetalae</taxon>
        <taxon>asterids</taxon>
        <taxon>campanulids</taxon>
        <taxon>Asterales</taxon>
        <taxon>Asteraceae</taxon>
        <taxon>Cichorioideae</taxon>
        <taxon>Cichorieae</taxon>
        <taxon>Cichoriinae</taxon>
        <taxon>Cichorium</taxon>
    </lineage>
</organism>
<proteinExistence type="predicted"/>
<accession>A0ACB9AGL7</accession>
<comment type="caution">
    <text evidence="1">The sequence shown here is derived from an EMBL/GenBank/DDBJ whole genome shotgun (WGS) entry which is preliminary data.</text>
</comment>
<gene>
    <name evidence="1" type="ORF">L2E82_39124</name>
</gene>
<name>A0ACB9AGL7_CICIN</name>